<sequence length="127" mass="14228">MIENNNNKADFHEALYANIAKLCSQKEAMMKSRKTESHTPTEAGVWPYKVNISHPNMRNHAATNLNPWACQDPMKPCTPLCMNAPTNEGQCTPEATGEMREPHTCCGGPRRPTPMHKPHNHKPKPCV</sequence>
<dbReference type="AlphaFoldDB" id="A0A9P6E1F8"/>
<proteinExistence type="predicted"/>
<evidence type="ECO:0000256" key="1">
    <source>
        <dbReference type="SAM" id="MobiDB-lite"/>
    </source>
</evidence>
<keyword evidence="3" id="KW-1185">Reference proteome</keyword>
<evidence type="ECO:0000313" key="3">
    <source>
        <dbReference type="Proteomes" id="UP000886523"/>
    </source>
</evidence>
<comment type="caution">
    <text evidence="2">The sequence shown here is derived from an EMBL/GenBank/DDBJ whole genome shotgun (WGS) entry which is preliminary data.</text>
</comment>
<accession>A0A9P6E1F8</accession>
<protein>
    <submittedName>
        <fullName evidence="2">Uncharacterized protein</fullName>
    </submittedName>
</protein>
<reference evidence="2" key="1">
    <citation type="journal article" date="2020" name="Nat. Commun.">
        <title>Large-scale genome sequencing of mycorrhizal fungi provides insights into the early evolution of symbiotic traits.</title>
        <authorList>
            <person name="Miyauchi S."/>
            <person name="Kiss E."/>
            <person name="Kuo A."/>
            <person name="Drula E."/>
            <person name="Kohler A."/>
            <person name="Sanchez-Garcia M."/>
            <person name="Morin E."/>
            <person name="Andreopoulos B."/>
            <person name="Barry K.W."/>
            <person name="Bonito G."/>
            <person name="Buee M."/>
            <person name="Carver A."/>
            <person name="Chen C."/>
            <person name="Cichocki N."/>
            <person name="Clum A."/>
            <person name="Culley D."/>
            <person name="Crous P.W."/>
            <person name="Fauchery L."/>
            <person name="Girlanda M."/>
            <person name="Hayes R.D."/>
            <person name="Keri Z."/>
            <person name="LaButti K."/>
            <person name="Lipzen A."/>
            <person name="Lombard V."/>
            <person name="Magnuson J."/>
            <person name="Maillard F."/>
            <person name="Murat C."/>
            <person name="Nolan M."/>
            <person name="Ohm R.A."/>
            <person name="Pangilinan J."/>
            <person name="Pereira M.F."/>
            <person name="Perotto S."/>
            <person name="Peter M."/>
            <person name="Pfister S."/>
            <person name="Riley R."/>
            <person name="Sitrit Y."/>
            <person name="Stielow J.B."/>
            <person name="Szollosi G."/>
            <person name="Zifcakova L."/>
            <person name="Stursova M."/>
            <person name="Spatafora J.W."/>
            <person name="Tedersoo L."/>
            <person name="Vaario L.M."/>
            <person name="Yamada A."/>
            <person name="Yan M."/>
            <person name="Wang P."/>
            <person name="Xu J."/>
            <person name="Bruns T."/>
            <person name="Baldrian P."/>
            <person name="Vilgalys R."/>
            <person name="Dunand C."/>
            <person name="Henrissat B."/>
            <person name="Grigoriev I.V."/>
            <person name="Hibbett D."/>
            <person name="Nagy L.G."/>
            <person name="Martin F.M."/>
        </authorList>
    </citation>
    <scope>NUCLEOTIDE SEQUENCE</scope>
    <source>
        <strain evidence="2">UP504</strain>
    </source>
</reference>
<feature type="region of interest" description="Disordered" evidence="1">
    <location>
        <begin position="92"/>
        <end position="127"/>
    </location>
</feature>
<gene>
    <name evidence="2" type="ORF">BS47DRAFT_1358269</name>
</gene>
<organism evidence="2 3">
    <name type="scientific">Hydnum rufescens UP504</name>
    <dbReference type="NCBI Taxonomy" id="1448309"/>
    <lineage>
        <taxon>Eukaryota</taxon>
        <taxon>Fungi</taxon>
        <taxon>Dikarya</taxon>
        <taxon>Basidiomycota</taxon>
        <taxon>Agaricomycotina</taxon>
        <taxon>Agaricomycetes</taxon>
        <taxon>Cantharellales</taxon>
        <taxon>Hydnaceae</taxon>
        <taxon>Hydnum</taxon>
    </lineage>
</organism>
<dbReference type="Proteomes" id="UP000886523">
    <property type="component" value="Unassembled WGS sequence"/>
</dbReference>
<dbReference type="EMBL" id="MU128918">
    <property type="protein sequence ID" value="KAF9519429.1"/>
    <property type="molecule type" value="Genomic_DNA"/>
</dbReference>
<evidence type="ECO:0000313" key="2">
    <source>
        <dbReference type="EMBL" id="KAF9519429.1"/>
    </source>
</evidence>
<feature type="compositionally biased region" description="Basic residues" evidence="1">
    <location>
        <begin position="113"/>
        <end position="127"/>
    </location>
</feature>
<name>A0A9P6E1F8_9AGAM</name>